<evidence type="ECO:0000313" key="6">
    <source>
        <dbReference type="EMBL" id="VDI25478.1"/>
    </source>
</evidence>
<dbReference type="EMBL" id="UYJE01004151">
    <property type="protein sequence ID" value="VDI25478.1"/>
    <property type="molecule type" value="Genomic_DNA"/>
</dbReference>
<dbReference type="PROSITE" id="PS00748">
    <property type="entry name" value="F_ACTIN_CAPPING_A_1"/>
    <property type="match status" value="1"/>
</dbReference>
<dbReference type="Pfam" id="PF01267">
    <property type="entry name" value="F-actin_cap_A"/>
    <property type="match status" value="1"/>
</dbReference>
<dbReference type="PROSITE" id="PS00749">
    <property type="entry name" value="F_ACTIN_CAPPING_A_2"/>
    <property type="match status" value="1"/>
</dbReference>
<dbReference type="Gene3D" id="3.90.1150.210">
    <property type="entry name" value="F-actin capping protein, beta subunit"/>
    <property type="match status" value="1"/>
</dbReference>
<dbReference type="InterPro" id="IPR042276">
    <property type="entry name" value="CapZ_alpha/beta_2"/>
</dbReference>
<reference evidence="6" key="1">
    <citation type="submission" date="2018-11" db="EMBL/GenBank/DDBJ databases">
        <authorList>
            <person name="Alioto T."/>
            <person name="Alioto T."/>
        </authorList>
    </citation>
    <scope>NUCLEOTIDE SEQUENCE</scope>
</reference>
<keyword evidence="3 5" id="KW-0117">Actin capping</keyword>
<sequence length="279" mass="32048">MVAGEVVKGKCSSPLIQKARQDNRKDEYSEYKRMRGRTGDISDNKYPSLVCLRFTVEVNIIDETESRQRTRESSWTKHSMNFEYKCDGKFPQEASDYQPGDVDKSAEKWRAAIETAFTEYRSKHYKNGVVTIYGSSSGGNITIIACLESHQFQPRNFWNGRWRSQWSATFPESGGKCELTGVLKVQVHYYEDGNVQLVSSKEVKQSLNVTSEQQTAKEFVNVISEAEKEYLMAINENYQTMSDTTFKALRRQLPVTRTKVDWNKIMSYSVGQQLSQGKK</sequence>
<dbReference type="FunFam" id="3.90.1150.210:FF:000003">
    <property type="entry name" value="F-actin-capping protein subunit alpha"/>
    <property type="match status" value="1"/>
</dbReference>
<name>A0A8B6DYJ0_MYTGA</name>
<comment type="similarity">
    <text evidence="1 5">Belongs to the F-actin-capping protein alpha subunit family.</text>
</comment>
<proteinExistence type="inferred from homology"/>
<evidence type="ECO:0000256" key="2">
    <source>
        <dbReference type="ARBA" id="ARBA00014038"/>
    </source>
</evidence>
<evidence type="ECO:0000256" key="1">
    <source>
        <dbReference type="ARBA" id="ARBA00010479"/>
    </source>
</evidence>
<gene>
    <name evidence="6" type="ORF">MGAL_10B035843</name>
</gene>
<evidence type="ECO:0000256" key="4">
    <source>
        <dbReference type="ARBA" id="ARBA00023203"/>
    </source>
</evidence>
<dbReference type="OrthoDB" id="340550at2759"/>
<dbReference type="InterPro" id="IPR017865">
    <property type="entry name" value="F-actin_cap_asu_CS"/>
</dbReference>
<dbReference type="SUPFAM" id="SSF90096">
    <property type="entry name" value="Subunits of heterodimeric actin filament capping protein Capz"/>
    <property type="match status" value="1"/>
</dbReference>
<evidence type="ECO:0000313" key="7">
    <source>
        <dbReference type="Proteomes" id="UP000596742"/>
    </source>
</evidence>
<dbReference type="PANTHER" id="PTHR10653:SF0">
    <property type="entry name" value="F-ACTIN-CAPPING PROTEIN SUBUNIT ALPHA"/>
    <property type="match status" value="1"/>
</dbReference>
<keyword evidence="7" id="KW-1185">Reference proteome</keyword>
<protein>
    <recommendedName>
        <fullName evidence="2 5">F-actin-capping protein subunit alpha</fullName>
    </recommendedName>
</protein>
<comment type="subunit">
    <text evidence="5">Heterodimer of an alpha and a beta subunit.</text>
</comment>
<dbReference type="InterPro" id="IPR037282">
    <property type="entry name" value="CapZ_alpha/beta"/>
</dbReference>
<dbReference type="GO" id="GO:0008290">
    <property type="term" value="C:F-actin capping protein complex"/>
    <property type="evidence" value="ECO:0007669"/>
    <property type="project" value="UniProtKB-UniRule"/>
</dbReference>
<dbReference type="PRINTS" id="PR00191">
    <property type="entry name" value="FACTINCAPA"/>
</dbReference>
<organism evidence="6 7">
    <name type="scientific">Mytilus galloprovincialis</name>
    <name type="common">Mediterranean mussel</name>
    <dbReference type="NCBI Taxonomy" id="29158"/>
    <lineage>
        <taxon>Eukaryota</taxon>
        <taxon>Metazoa</taxon>
        <taxon>Spiralia</taxon>
        <taxon>Lophotrochozoa</taxon>
        <taxon>Mollusca</taxon>
        <taxon>Bivalvia</taxon>
        <taxon>Autobranchia</taxon>
        <taxon>Pteriomorphia</taxon>
        <taxon>Mytilida</taxon>
        <taxon>Mytiloidea</taxon>
        <taxon>Mytilidae</taxon>
        <taxon>Mytilinae</taxon>
        <taxon>Mytilus</taxon>
    </lineage>
</organism>
<dbReference type="PANTHER" id="PTHR10653">
    <property type="entry name" value="F-ACTIN-CAPPING PROTEIN SUBUNIT ALPHA"/>
    <property type="match status" value="1"/>
</dbReference>
<dbReference type="GO" id="GO:0030863">
    <property type="term" value="C:cortical cytoskeleton"/>
    <property type="evidence" value="ECO:0007669"/>
    <property type="project" value="TreeGrafter"/>
</dbReference>
<accession>A0A8B6DYJ0</accession>
<evidence type="ECO:0000256" key="3">
    <source>
        <dbReference type="ARBA" id="ARBA00022467"/>
    </source>
</evidence>
<comment type="function">
    <text evidence="5">F-actin-capping proteins bind in a Ca(2+)-independent manner to the fast growing ends of actin filaments (barbed end) thereby blocking the exchange of subunits at these ends. Unlike other capping proteins (such as gelsolin and severin), these proteins do not sever actin filaments.</text>
</comment>
<dbReference type="Proteomes" id="UP000596742">
    <property type="component" value="Unassembled WGS sequence"/>
</dbReference>
<dbReference type="GO" id="GO:0030036">
    <property type="term" value="P:actin cytoskeleton organization"/>
    <property type="evidence" value="ECO:0007669"/>
    <property type="project" value="TreeGrafter"/>
</dbReference>
<keyword evidence="4 5" id="KW-0009">Actin-binding</keyword>
<dbReference type="AlphaFoldDB" id="A0A8B6DYJ0"/>
<evidence type="ECO:0000256" key="5">
    <source>
        <dbReference type="RuleBase" id="RU365077"/>
    </source>
</evidence>
<dbReference type="GO" id="GO:0051015">
    <property type="term" value="F:actin filament binding"/>
    <property type="evidence" value="ECO:0007669"/>
    <property type="project" value="TreeGrafter"/>
</dbReference>
<dbReference type="InterPro" id="IPR002189">
    <property type="entry name" value="CapZ_alpha"/>
</dbReference>
<comment type="caution">
    <text evidence="6">The sequence shown here is derived from an EMBL/GenBank/DDBJ whole genome shotgun (WGS) entry which is preliminary data.</text>
</comment>
<dbReference type="GO" id="GO:0051016">
    <property type="term" value="P:barbed-end actin filament capping"/>
    <property type="evidence" value="ECO:0007669"/>
    <property type="project" value="UniProtKB-UniRule"/>
</dbReference>